<accession>A0A6G0ZHA6</accession>
<proteinExistence type="predicted"/>
<organism evidence="1 2">
    <name type="scientific">Aphis craccivora</name>
    <name type="common">Cowpea aphid</name>
    <dbReference type="NCBI Taxonomy" id="307492"/>
    <lineage>
        <taxon>Eukaryota</taxon>
        <taxon>Metazoa</taxon>
        <taxon>Ecdysozoa</taxon>
        <taxon>Arthropoda</taxon>
        <taxon>Hexapoda</taxon>
        <taxon>Insecta</taxon>
        <taxon>Pterygota</taxon>
        <taxon>Neoptera</taxon>
        <taxon>Paraneoptera</taxon>
        <taxon>Hemiptera</taxon>
        <taxon>Sternorrhyncha</taxon>
        <taxon>Aphidomorpha</taxon>
        <taxon>Aphidoidea</taxon>
        <taxon>Aphididae</taxon>
        <taxon>Aphidini</taxon>
        <taxon>Aphis</taxon>
        <taxon>Aphis</taxon>
    </lineage>
</organism>
<protein>
    <recommendedName>
        <fullName evidence="3">RNase H domain-containing protein</fullName>
    </recommendedName>
</protein>
<dbReference type="Proteomes" id="UP000478052">
    <property type="component" value="Unassembled WGS sequence"/>
</dbReference>
<evidence type="ECO:0000313" key="1">
    <source>
        <dbReference type="EMBL" id="KAF0770117.1"/>
    </source>
</evidence>
<evidence type="ECO:0008006" key="3">
    <source>
        <dbReference type="Google" id="ProtNLM"/>
    </source>
</evidence>
<gene>
    <name evidence="1" type="ORF">FWK35_00026574</name>
</gene>
<keyword evidence="2" id="KW-1185">Reference proteome</keyword>
<evidence type="ECO:0000313" key="2">
    <source>
        <dbReference type="Proteomes" id="UP000478052"/>
    </source>
</evidence>
<name>A0A6G0ZHA6_APHCR</name>
<dbReference type="EMBL" id="VUJU01000482">
    <property type="protein sequence ID" value="KAF0770117.1"/>
    <property type="molecule type" value="Genomic_DNA"/>
</dbReference>
<reference evidence="1 2" key="1">
    <citation type="submission" date="2019-08" db="EMBL/GenBank/DDBJ databases">
        <title>Whole genome of Aphis craccivora.</title>
        <authorList>
            <person name="Voronova N.V."/>
            <person name="Shulinski R.S."/>
            <person name="Bandarenka Y.V."/>
            <person name="Zhorov D.G."/>
            <person name="Warner D."/>
        </authorList>
    </citation>
    <scope>NUCLEOTIDE SEQUENCE [LARGE SCALE GENOMIC DNA]</scope>
    <source>
        <strain evidence="1">180601</strain>
        <tissue evidence="1">Whole Body</tissue>
    </source>
</reference>
<dbReference type="AlphaFoldDB" id="A0A6G0ZHA6"/>
<sequence>MFIKPAGRLYDKYSTIPTHNLKLGRKEETIIKRLRIEHTHSFFMSQNKPPLCESCGFFLTVNHVIIDCRNLQYYSNKFHTSEQICQILGPNLKTLRT</sequence>
<comment type="caution">
    <text evidence="1">The sequence shown here is derived from an EMBL/GenBank/DDBJ whole genome shotgun (WGS) entry which is preliminary data.</text>
</comment>